<keyword evidence="3" id="KW-1185">Reference proteome</keyword>
<accession>A0A3N0ATJ1</accession>
<feature type="transmembrane region" description="Helical" evidence="1">
    <location>
        <begin position="57"/>
        <end position="82"/>
    </location>
</feature>
<proteinExistence type="predicted"/>
<feature type="transmembrane region" description="Helical" evidence="1">
    <location>
        <begin position="88"/>
        <end position="106"/>
    </location>
</feature>
<gene>
    <name evidence="2" type="ORF">DMP10_05885</name>
</gene>
<feature type="transmembrane region" description="Helical" evidence="1">
    <location>
        <begin position="12"/>
        <end position="45"/>
    </location>
</feature>
<dbReference type="Proteomes" id="UP000278327">
    <property type="component" value="Unassembled WGS sequence"/>
</dbReference>
<protein>
    <submittedName>
        <fullName evidence="2">Uncharacterized protein</fullName>
    </submittedName>
</protein>
<evidence type="ECO:0000256" key="1">
    <source>
        <dbReference type="SAM" id="Phobius"/>
    </source>
</evidence>
<dbReference type="EMBL" id="QICA01000008">
    <property type="protein sequence ID" value="RNL38145.1"/>
    <property type="molecule type" value="Genomic_DNA"/>
</dbReference>
<evidence type="ECO:0000313" key="3">
    <source>
        <dbReference type="Proteomes" id="UP000278327"/>
    </source>
</evidence>
<organism evidence="2 3">
    <name type="scientific">Adlercreutzia equolifaciens subsp. celatus DSM 18785</name>
    <dbReference type="NCBI Taxonomy" id="1121021"/>
    <lineage>
        <taxon>Bacteria</taxon>
        <taxon>Bacillati</taxon>
        <taxon>Actinomycetota</taxon>
        <taxon>Coriobacteriia</taxon>
        <taxon>Eggerthellales</taxon>
        <taxon>Eggerthellaceae</taxon>
        <taxon>Adlercreutzia</taxon>
    </lineage>
</organism>
<evidence type="ECO:0000313" key="2">
    <source>
        <dbReference type="EMBL" id="RNL38145.1"/>
    </source>
</evidence>
<comment type="caution">
    <text evidence="2">The sequence shown here is derived from an EMBL/GenBank/DDBJ whole genome shotgun (WGS) entry which is preliminary data.</text>
</comment>
<dbReference type="AlphaFoldDB" id="A0A3N0ATJ1"/>
<keyword evidence="1" id="KW-0812">Transmembrane</keyword>
<sequence length="190" mass="20227">MAKCLNILEIVFGIWVLLSVPLLGCAGAALAVDLMAGALIVALAGASTGMKEYNPGCDWALVFVGCAFAVWGIADAAASLGGAPVNEVIFGLLAALVAFGATRFTTVYDGASFYDRGGAPMVDVKSLRMKDDTILMKALLLQSMPSTVYVRPDEVWKVLTMIPFDLVKQLPGFLVKGYEDCRAQQKEAQR</sequence>
<name>A0A3N0ATJ1_9ACTN</name>
<keyword evidence="1" id="KW-0472">Membrane</keyword>
<keyword evidence="1" id="KW-1133">Transmembrane helix</keyword>
<dbReference type="RefSeq" id="WP_117284054.1">
    <property type="nucleotide sequence ID" value="NZ_JAMTCE010000007.1"/>
</dbReference>
<reference evidence="2 3" key="1">
    <citation type="journal article" date="2019" name="Microbiol. Resour. Announc.">
        <title>Draft Genome Sequences of Type Strains of Gordonibacter faecihominis, Paraeggerthella hongkongensis, Parvibacter caecicola,Slackia equolifaciens, Slackia faecicanis, and Slackia isoflavoniconvertens.</title>
        <authorList>
            <person name="Danylec N."/>
            <person name="Stoll D.A."/>
            <person name="Dotsch A."/>
            <person name="Huch M."/>
        </authorList>
    </citation>
    <scope>NUCLEOTIDE SEQUENCE [LARGE SCALE GENOMIC DNA]</scope>
    <source>
        <strain evidence="2 3">DSM 18785</strain>
    </source>
</reference>